<dbReference type="PROSITE" id="PS01279">
    <property type="entry name" value="PCMT"/>
    <property type="match status" value="1"/>
</dbReference>
<dbReference type="InterPro" id="IPR029063">
    <property type="entry name" value="SAM-dependent_MTases_sf"/>
</dbReference>
<dbReference type="SUPFAM" id="SSF53335">
    <property type="entry name" value="S-adenosyl-L-methionine-dependent methyltransferases"/>
    <property type="match status" value="1"/>
</dbReference>
<evidence type="ECO:0000256" key="2">
    <source>
        <dbReference type="ARBA" id="ARBA00005369"/>
    </source>
</evidence>
<evidence type="ECO:0000256" key="4">
    <source>
        <dbReference type="ARBA" id="ARBA00013346"/>
    </source>
</evidence>
<evidence type="ECO:0000313" key="11">
    <source>
        <dbReference type="Proteomes" id="UP000188298"/>
    </source>
</evidence>
<evidence type="ECO:0000256" key="8">
    <source>
        <dbReference type="ARBA" id="ARBA00022691"/>
    </source>
</evidence>
<dbReference type="KEGG" id="hbl:XJ32_02390"/>
<keyword evidence="6 10" id="KW-0489">Methyltransferase</keyword>
<keyword evidence="7 10" id="KW-0808">Transferase</keyword>
<dbReference type="InterPro" id="IPR000682">
    <property type="entry name" value="PCMT"/>
</dbReference>
<dbReference type="EMBL" id="CP019645">
    <property type="protein sequence ID" value="AQQ59149.1"/>
    <property type="molecule type" value="Genomic_DNA"/>
</dbReference>
<evidence type="ECO:0000313" key="10">
    <source>
        <dbReference type="EMBL" id="AQQ59149.1"/>
    </source>
</evidence>
<dbReference type="Pfam" id="PF01135">
    <property type="entry name" value="PCMT"/>
    <property type="match status" value="1"/>
</dbReference>
<organism evidence="10 11">
    <name type="scientific">Helicobacter bilis</name>
    <dbReference type="NCBI Taxonomy" id="37372"/>
    <lineage>
        <taxon>Bacteria</taxon>
        <taxon>Pseudomonadati</taxon>
        <taxon>Campylobacterota</taxon>
        <taxon>Epsilonproteobacteria</taxon>
        <taxon>Campylobacterales</taxon>
        <taxon>Helicobacteraceae</taxon>
        <taxon>Helicobacter</taxon>
    </lineage>
</organism>
<evidence type="ECO:0000256" key="1">
    <source>
        <dbReference type="ARBA" id="ARBA00004496"/>
    </source>
</evidence>
<dbReference type="GO" id="GO:0004719">
    <property type="term" value="F:protein-L-isoaspartate (D-aspartate) O-methyltransferase activity"/>
    <property type="evidence" value="ECO:0007669"/>
    <property type="project" value="UniProtKB-UniRule"/>
</dbReference>
<dbReference type="GO" id="GO:0005737">
    <property type="term" value="C:cytoplasm"/>
    <property type="evidence" value="ECO:0007669"/>
    <property type="project" value="UniProtKB-SubCell"/>
</dbReference>
<proteinExistence type="inferred from homology"/>
<comment type="similarity">
    <text evidence="2">Belongs to the methyltransferase superfamily. L-isoaspartyl/D-aspartyl protein methyltransferase family.</text>
</comment>
<gene>
    <name evidence="10" type="ORF">XJ32_02390</name>
</gene>
<dbReference type="PANTHER" id="PTHR11579:SF0">
    <property type="entry name" value="PROTEIN-L-ISOASPARTATE(D-ASPARTATE) O-METHYLTRANSFERASE"/>
    <property type="match status" value="1"/>
</dbReference>
<dbReference type="Proteomes" id="UP000188298">
    <property type="component" value="Chromosome"/>
</dbReference>
<evidence type="ECO:0000256" key="7">
    <source>
        <dbReference type="ARBA" id="ARBA00022679"/>
    </source>
</evidence>
<dbReference type="Gene3D" id="3.40.50.150">
    <property type="entry name" value="Vaccinia Virus protein VP39"/>
    <property type="match status" value="1"/>
</dbReference>
<name>A0A1Q2LFE4_9HELI</name>
<accession>A0A1Q2LFE4</accession>
<dbReference type="NCBIfam" id="NF001453">
    <property type="entry name" value="PRK00312.1"/>
    <property type="match status" value="1"/>
</dbReference>
<dbReference type="NCBIfam" id="TIGR00080">
    <property type="entry name" value="pimt"/>
    <property type="match status" value="1"/>
</dbReference>
<dbReference type="GO" id="GO:0030091">
    <property type="term" value="P:protein repair"/>
    <property type="evidence" value="ECO:0007669"/>
    <property type="project" value="UniProtKB-UniRule"/>
</dbReference>
<evidence type="ECO:0000256" key="5">
    <source>
        <dbReference type="ARBA" id="ARBA00022490"/>
    </source>
</evidence>
<comment type="subcellular location">
    <subcellularLocation>
        <location evidence="1">Cytoplasm</location>
    </subcellularLocation>
</comment>
<dbReference type="RefSeq" id="WP_077388235.1">
    <property type="nucleotide sequence ID" value="NZ_CALESD010000004.1"/>
</dbReference>
<reference evidence="10 11" key="1">
    <citation type="submission" date="2017-02" db="EMBL/GenBank/DDBJ databases">
        <title>Whole genome sequencing of Helicobacter bilis strain AAQJH.</title>
        <authorList>
            <person name="Conlan S."/>
            <person name="Thomas P.J."/>
            <person name="Mullikin J."/>
            <person name="Palmore T.N."/>
            <person name="Frank K.M."/>
            <person name="Segre J.A."/>
        </authorList>
    </citation>
    <scope>NUCLEOTIDE SEQUENCE [LARGE SCALE GENOMIC DNA]</scope>
    <source>
        <strain evidence="10 11">AAQJH</strain>
    </source>
</reference>
<dbReference type="PANTHER" id="PTHR11579">
    <property type="entry name" value="PROTEIN-L-ISOASPARTATE O-METHYLTRANSFERASE"/>
    <property type="match status" value="1"/>
</dbReference>
<sequence>MKLHEIKNMEMLKDVKDSFDSRIIAALRQTDREFFVPSVVKHSAFHLDNALPISDEQWISAPLTVAKMTTYLMAYDLGDSVLEPDSVLEIGLGSGYQAVVLSHLIRRVFSIERIESLWLEARSRIAQLQIMNINIKLDDGMNGWASFAPYDRILLSACTESIPKTLSDQLQVNGVLVAPIYHNGGQVIARFVKQKDHTLTSHILESCSFVPIKQGVMRMG</sequence>
<keyword evidence="8" id="KW-0949">S-adenosyl-L-methionine</keyword>
<dbReference type="EC" id="2.1.1.77" evidence="3 9"/>
<evidence type="ECO:0000256" key="3">
    <source>
        <dbReference type="ARBA" id="ARBA00011890"/>
    </source>
</evidence>
<dbReference type="AlphaFoldDB" id="A0A1Q2LFE4"/>
<dbReference type="GO" id="GO:0032259">
    <property type="term" value="P:methylation"/>
    <property type="evidence" value="ECO:0007669"/>
    <property type="project" value="UniProtKB-KW"/>
</dbReference>
<protein>
    <recommendedName>
        <fullName evidence="4 9">Protein-L-isoaspartate O-methyltransferase</fullName>
        <ecNumber evidence="3 9">2.1.1.77</ecNumber>
    </recommendedName>
</protein>
<evidence type="ECO:0000256" key="9">
    <source>
        <dbReference type="NCBIfam" id="TIGR00080"/>
    </source>
</evidence>
<keyword evidence="5" id="KW-0963">Cytoplasm</keyword>
<dbReference type="CDD" id="cd02440">
    <property type="entry name" value="AdoMet_MTases"/>
    <property type="match status" value="1"/>
</dbReference>
<evidence type="ECO:0000256" key="6">
    <source>
        <dbReference type="ARBA" id="ARBA00022603"/>
    </source>
</evidence>